<feature type="region of interest" description="Disordered" evidence="1">
    <location>
        <begin position="256"/>
        <end position="275"/>
    </location>
</feature>
<dbReference type="Proteomes" id="UP001457282">
    <property type="component" value="Unassembled WGS sequence"/>
</dbReference>
<evidence type="ECO:0000313" key="4">
    <source>
        <dbReference type="Proteomes" id="UP001457282"/>
    </source>
</evidence>
<evidence type="ECO:0000256" key="2">
    <source>
        <dbReference type="SAM" id="Phobius"/>
    </source>
</evidence>
<keyword evidence="2" id="KW-1133">Transmembrane helix</keyword>
<feature type="compositionally biased region" description="Polar residues" evidence="1">
    <location>
        <begin position="256"/>
        <end position="265"/>
    </location>
</feature>
<reference evidence="3 4" key="1">
    <citation type="journal article" date="2023" name="G3 (Bethesda)">
        <title>A chromosome-length genome assembly and annotation of blackberry (Rubus argutus, cv. 'Hillquist').</title>
        <authorList>
            <person name="Bruna T."/>
            <person name="Aryal R."/>
            <person name="Dudchenko O."/>
            <person name="Sargent D.J."/>
            <person name="Mead D."/>
            <person name="Buti M."/>
            <person name="Cavallini A."/>
            <person name="Hytonen T."/>
            <person name="Andres J."/>
            <person name="Pham M."/>
            <person name="Weisz D."/>
            <person name="Mascagni F."/>
            <person name="Usai G."/>
            <person name="Natali L."/>
            <person name="Bassil N."/>
            <person name="Fernandez G.E."/>
            <person name="Lomsadze A."/>
            <person name="Armour M."/>
            <person name="Olukolu B."/>
            <person name="Poorten T."/>
            <person name="Britton C."/>
            <person name="Davik J."/>
            <person name="Ashrafi H."/>
            <person name="Aiden E.L."/>
            <person name="Borodovsky M."/>
            <person name="Worthington M."/>
        </authorList>
    </citation>
    <scope>NUCLEOTIDE SEQUENCE [LARGE SCALE GENOMIC DNA]</scope>
    <source>
        <strain evidence="3">PI 553951</strain>
    </source>
</reference>
<accession>A0AAW1YPQ7</accession>
<gene>
    <name evidence="3" type="ORF">M0R45_005981</name>
</gene>
<feature type="region of interest" description="Disordered" evidence="1">
    <location>
        <begin position="103"/>
        <end position="128"/>
    </location>
</feature>
<comment type="caution">
    <text evidence="3">The sequence shown here is derived from an EMBL/GenBank/DDBJ whole genome shotgun (WGS) entry which is preliminary data.</text>
</comment>
<feature type="transmembrane region" description="Helical" evidence="2">
    <location>
        <begin position="195"/>
        <end position="214"/>
    </location>
</feature>
<organism evidence="3 4">
    <name type="scientific">Rubus argutus</name>
    <name type="common">Southern blackberry</name>
    <dbReference type="NCBI Taxonomy" id="59490"/>
    <lineage>
        <taxon>Eukaryota</taxon>
        <taxon>Viridiplantae</taxon>
        <taxon>Streptophyta</taxon>
        <taxon>Embryophyta</taxon>
        <taxon>Tracheophyta</taxon>
        <taxon>Spermatophyta</taxon>
        <taxon>Magnoliopsida</taxon>
        <taxon>eudicotyledons</taxon>
        <taxon>Gunneridae</taxon>
        <taxon>Pentapetalae</taxon>
        <taxon>rosids</taxon>
        <taxon>fabids</taxon>
        <taxon>Rosales</taxon>
        <taxon>Rosaceae</taxon>
        <taxon>Rosoideae</taxon>
        <taxon>Rosoideae incertae sedis</taxon>
        <taxon>Rubus</taxon>
    </lineage>
</organism>
<dbReference type="EMBL" id="JBEDUW010000001">
    <property type="protein sequence ID" value="KAK9950494.1"/>
    <property type="molecule type" value="Genomic_DNA"/>
</dbReference>
<keyword evidence="2" id="KW-0812">Transmembrane</keyword>
<sequence length="275" mass="30272">MASRKDGFDYLDIESGGNASEEVVGLELVRSKRPKNKFLSSDLGVFLSSSESLMCKCSIQSSSDLDKSAGEVMIDSGELKLDINLEGGESRGHMYLAEITYESERHRKTNSRNSLKPPRPPKGPSLDAADQKLVREIVELARKKRARIEQIKAAKKTKASKSSSVQSGISAMIITLLFFCVIIFQGFVIDTLDSLILPLLHVSKYTCMLLNVCYRDKLHNRPKMNSQGSPEPAVATAGDSLLLQYYQSSIPRSSFQNSVKDQVSGSGPGQEVMKM</sequence>
<keyword evidence="2" id="KW-0472">Membrane</keyword>
<dbReference type="PANTHER" id="PTHR34188">
    <property type="entry name" value="OS01G0299500 PROTEIN"/>
    <property type="match status" value="1"/>
</dbReference>
<evidence type="ECO:0000256" key="1">
    <source>
        <dbReference type="SAM" id="MobiDB-lite"/>
    </source>
</evidence>
<evidence type="ECO:0000313" key="3">
    <source>
        <dbReference type="EMBL" id="KAK9950494.1"/>
    </source>
</evidence>
<evidence type="ECO:0008006" key="5">
    <source>
        <dbReference type="Google" id="ProtNLM"/>
    </source>
</evidence>
<feature type="transmembrane region" description="Helical" evidence="2">
    <location>
        <begin position="168"/>
        <end position="189"/>
    </location>
</feature>
<dbReference type="PANTHER" id="PTHR34188:SF5">
    <property type="entry name" value="OS05G0131900 PROTEIN"/>
    <property type="match status" value="1"/>
</dbReference>
<protein>
    <recommendedName>
        <fullName evidence="5">Transmembrane protein</fullName>
    </recommendedName>
</protein>
<keyword evidence="4" id="KW-1185">Reference proteome</keyword>
<name>A0AAW1YPQ7_RUBAR</name>
<proteinExistence type="predicted"/>
<dbReference type="AlphaFoldDB" id="A0AAW1YPQ7"/>